<dbReference type="Proteomes" id="UP001234989">
    <property type="component" value="Chromosome 12"/>
</dbReference>
<dbReference type="EMBL" id="CP133623">
    <property type="protein sequence ID" value="WMV58404.1"/>
    <property type="molecule type" value="Genomic_DNA"/>
</dbReference>
<evidence type="ECO:0000313" key="2">
    <source>
        <dbReference type="Proteomes" id="UP001234989"/>
    </source>
</evidence>
<dbReference type="AlphaFoldDB" id="A0AAF0V6W9"/>
<sequence length="71" mass="8070">MTKQQIVKDQERDANMAKMMTQMDLLSKHVMGSGSKVMHAIGLNGVNPDEAKFETMYNEEVSKVGWEPRLE</sequence>
<organism evidence="1 2">
    <name type="scientific">Solanum verrucosum</name>
    <dbReference type="NCBI Taxonomy" id="315347"/>
    <lineage>
        <taxon>Eukaryota</taxon>
        <taxon>Viridiplantae</taxon>
        <taxon>Streptophyta</taxon>
        <taxon>Embryophyta</taxon>
        <taxon>Tracheophyta</taxon>
        <taxon>Spermatophyta</taxon>
        <taxon>Magnoliopsida</taxon>
        <taxon>eudicotyledons</taxon>
        <taxon>Gunneridae</taxon>
        <taxon>Pentapetalae</taxon>
        <taxon>asterids</taxon>
        <taxon>lamiids</taxon>
        <taxon>Solanales</taxon>
        <taxon>Solanaceae</taxon>
        <taxon>Solanoideae</taxon>
        <taxon>Solaneae</taxon>
        <taxon>Solanum</taxon>
    </lineage>
</organism>
<name>A0AAF0V6W9_SOLVR</name>
<keyword evidence="2" id="KW-1185">Reference proteome</keyword>
<evidence type="ECO:0000313" key="1">
    <source>
        <dbReference type="EMBL" id="WMV58404.1"/>
    </source>
</evidence>
<accession>A0AAF0V6W9</accession>
<gene>
    <name evidence="1" type="ORF">MTR67_051789</name>
</gene>
<proteinExistence type="predicted"/>
<protein>
    <submittedName>
        <fullName evidence="1">Uncharacterized protein</fullName>
    </submittedName>
</protein>
<reference evidence="1" key="1">
    <citation type="submission" date="2023-08" db="EMBL/GenBank/DDBJ databases">
        <title>A de novo genome assembly of Solanum verrucosum Schlechtendal, a Mexican diploid species geographically isolated from the other diploid A-genome species in potato relatives.</title>
        <authorList>
            <person name="Hosaka K."/>
        </authorList>
    </citation>
    <scope>NUCLEOTIDE SEQUENCE</scope>
    <source>
        <tissue evidence="1">Young leaves</tissue>
    </source>
</reference>